<name>A0AAJ7L8T9_LATCA</name>
<feature type="chain" id="PRO_5042563296" evidence="2">
    <location>
        <begin position="26"/>
        <end position="162"/>
    </location>
</feature>
<dbReference type="PROSITE" id="PS00615">
    <property type="entry name" value="C_TYPE_LECTIN_1"/>
    <property type="match status" value="1"/>
</dbReference>
<accession>A0AAJ7L8T9</accession>
<dbReference type="InterPro" id="IPR050111">
    <property type="entry name" value="C-type_lectin/snaclec_domain"/>
</dbReference>
<reference evidence="5" key="1">
    <citation type="submission" date="2025-08" db="UniProtKB">
        <authorList>
            <consortium name="RefSeq"/>
        </authorList>
    </citation>
    <scope>IDENTIFICATION</scope>
    <source>
        <tissue evidence="5">Brain</tissue>
    </source>
</reference>
<organism evidence="4 5">
    <name type="scientific">Lates calcarifer</name>
    <name type="common">Barramundi</name>
    <name type="synonym">Holocentrus calcarifer</name>
    <dbReference type="NCBI Taxonomy" id="8187"/>
    <lineage>
        <taxon>Eukaryota</taxon>
        <taxon>Metazoa</taxon>
        <taxon>Chordata</taxon>
        <taxon>Craniata</taxon>
        <taxon>Vertebrata</taxon>
        <taxon>Euteleostomi</taxon>
        <taxon>Actinopterygii</taxon>
        <taxon>Neopterygii</taxon>
        <taxon>Teleostei</taxon>
        <taxon>Neoteleostei</taxon>
        <taxon>Acanthomorphata</taxon>
        <taxon>Carangaria</taxon>
        <taxon>Carangaria incertae sedis</taxon>
        <taxon>Centropomidae</taxon>
        <taxon>Lates</taxon>
    </lineage>
</organism>
<dbReference type="SMART" id="SM00034">
    <property type="entry name" value="CLECT"/>
    <property type="match status" value="1"/>
</dbReference>
<dbReference type="GeneID" id="108873279"/>
<gene>
    <name evidence="5" type="primary">LOC108873279</name>
</gene>
<dbReference type="AlphaFoldDB" id="A0AAJ7L8T9"/>
<evidence type="ECO:0000259" key="3">
    <source>
        <dbReference type="PROSITE" id="PS50041"/>
    </source>
</evidence>
<evidence type="ECO:0000256" key="1">
    <source>
        <dbReference type="ARBA" id="ARBA00023157"/>
    </source>
</evidence>
<dbReference type="PROSITE" id="PS50041">
    <property type="entry name" value="C_TYPE_LECTIN_2"/>
    <property type="match status" value="1"/>
</dbReference>
<evidence type="ECO:0000313" key="4">
    <source>
        <dbReference type="Proteomes" id="UP000694890"/>
    </source>
</evidence>
<sequence>MASGCQLVFFLCLTSGLFFVGTVLAQDTNEQDSGCEPGWTRFGSRCFIFYNMPKQWVDAEHACIKVGGNLASIHSPEENVFLAQLIERVTGHRLHTWIGGHDAVREGTWLWSDGTEFDYVRWSLGEPNNYGIEHCIEMNWGGNYWNDQKCHHGKPFVCAKDL</sequence>
<dbReference type="CDD" id="cd00037">
    <property type="entry name" value="CLECT"/>
    <property type="match status" value="1"/>
</dbReference>
<dbReference type="InterPro" id="IPR016186">
    <property type="entry name" value="C-type_lectin-like/link_sf"/>
</dbReference>
<evidence type="ECO:0000256" key="2">
    <source>
        <dbReference type="SAM" id="SignalP"/>
    </source>
</evidence>
<dbReference type="SUPFAM" id="SSF56436">
    <property type="entry name" value="C-type lectin-like"/>
    <property type="match status" value="1"/>
</dbReference>
<dbReference type="RefSeq" id="XP_018516970.1">
    <property type="nucleotide sequence ID" value="XM_018661454.2"/>
</dbReference>
<dbReference type="PANTHER" id="PTHR22803">
    <property type="entry name" value="MANNOSE, PHOSPHOLIPASE, LECTIN RECEPTOR RELATED"/>
    <property type="match status" value="1"/>
</dbReference>
<proteinExistence type="predicted"/>
<dbReference type="InterPro" id="IPR001304">
    <property type="entry name" value="C-type_lectin-like"/>
</dbReference>
<dbReference type="Proteomes" id="UP000694890">
    <property type="component" value="Linkage group LG6"/>
</dbReference>
<feature type="domain" description="C-type lectin" evidence="3">
    <location>
        <begin position="42"/>
        <end position="159"/>
    </location>
</feature>
<keyword evidence="1" id="KW-1015">Disulfide bond</keyword>
<protein>
    <submittedName>
        <fullName evidence="5">Galactose-specific lectin nattectin</fullName>
    </submittedName>
</protein>
<dbReference type="PRINTS" id="PR01504">
    <property type="entry name" value="PNCREATITSAP"/>
</dbReference>
<dbReference type="KEGG" id="lcf:108873279"/>
<evidence type="ECO:0000313" key="5">
    <source>
        <dbReference type="RefSeq" id="XP_018516970.1"/>
    </source>
</evidence>
<dbReference type="InterPro" id="IPR018378">
    <property type="entry name" value="C-type_lectin_CS"/>
</dbReference>
<dbReference type="Pfam" id="PF00059">
    <property type="entry name" value="Lectin_C"/>
    <property type="match status" value="1"/>
</dbReference>
<keyword evidence="2" id="KW-0732">Signal</keyword>
<feature type="signal peptide" evidence="2">
    <location>
        <begin position="1"/>
        <end position="25"/>
    </location>
</feature>
<dbReference type="Gene3D" id="3.10.100.10">
    <property type="entry name" value="Mannose-Binding Protein A, subunit A"/>
    <property type="match status" value="1"/>
</dbReference>
<dbReference type="InterPro" id="IPR016187">
    <property type="entry name" value="CTDL_fold"/>
</dbReference>